<reference evidence="1 2" key="1">
    <citation type="submission" date="2018-10" db="EMBL/GenBank/DDBJ databases">
        <title>Draft genome sequence for the type isolate of Erwinia psidii, agent causal of bacterial blight in guava (Psidium guajava) and wilt and die-back of Eucalyptus spp.</title>
        <authorList>
            <person name="Hermenegildo P.S."/>
            <person name="Santos S.A."/>
            <person name="Guimaraes L.M.S."/>
            <person name="Vidigal P.M.P."/>
            <person name="Pereira I.C."/>
            <person name="Badel J.L."/>
            <person name="Alfenas-Zerbini P."/>
            <person name="Ferreira M.A.S.V."/>
            <person name="Alfenas A.C."/>
        </authorList>
    </citation>
    <scope>NUCLEOTIDE SEQUENCE [LARGE SCALE GENOMIC DNA]</scope>
    <source>
        <strain evidence="1 2">IBSBF 435</strain>
    </source>
</reference>
<protein>
    <submittedName>
        <fullName evidence="1">Uncharacterized protein</fullName>
    </submittedName>
</protein>
<keyword evidence="2" id="KW-1185">Reference proteome</keyword>
<sequence>MRIYRQRALQAVGLADAFCMVMIPLANRVCGLTEARTGRGLRIYYGVSLYLPPILFSQCLTGPEKKNVYCEAILGDKSRKFFHRVIP</sequence>
<name>A0A3N6SDW6_9GAMM</name>
<organism evidence="1 2">
    <name type="scientific">Erwinia psidii</name>
    <dbReference type="NCBI Taxonomy" id="69224"/>
    <lineage>
        <taxon>Bacteria</taxon>
        <taxon>Pseudomonadati</taxon>
        <taxon>Pseudomonadota</taxon>
        <taxon>Gammaproteobacteria</taxon>
        <taxon>Enterobacterales</taxon>
        <taxon>Erwiniaceae</taxon>
        <taxon>Erwinia</taxon>
    </lineage>
</organism>
<proteinExistence type="predicted"/>
<comment type="caution">
    <text evidence="1">The sequence shown here is derived from an EMBL/GenBank/DDBJ whole genome shotgun (WGS) entry which is preliminary data.</text>
</comment>
<dbReference type="AlphaFoldDB" id="A0A3N6SDW6"/>
<gene>
    <name evidence="1" type="ORF">EB241_12475</name>
</gene>
<dbReference type="Proteomes" id="UP000279457">
    <property type="component" value="Unassembled WGS sequence"/>
</dbReference>
<dbReference type="EMBL" id="RHHM01000008">
    <property type="protein sequence ID" value="RQM38083.1"/>
    <property type="molecule type" value="Genomic_DNA"/>
</dbReference>
<evidence type="ECO:0000313" key="1">
    <source>
        <dbReference type="EMBL" id="RQM38083.1"/>
    </source>
</evidence>
<accession>A0A3N6SDW6</accession>
<evidence type="ECO:0000313" key="2">
    <source>
        <dbReference type="Proteomes" id="UP000279457"/>
    </source>
</evidence>